<dbReference type="InterPro" id="IPR000150">
    <property type="entry name" value="Cof"/>
</dbReference>
<dbReference type="NCBIfam" id="TIGR00099">
    <property type="entry name" value="Cof-subfamily"/>
    <property type="match status" value="1"/>
</dbReference>
<comment type="similarity">
    <text evidence="5">Belongs to the HAD-like hydrolase superfamily. Cof family.</text>
</comment>
<dbReference type="CDD" id="cd07516">
    <property type="entry name" value="HAD_Pase"/>
    <property type="match status" value="1"/>
</dbReference>
<evidence type="ECO:0000313" key="8">
    <source>
        <dbReference type="Proteomes" id="UP000198883"/>
    </source>
</evidence>
<dbReference type="PANTHER" id="PTHR47267">
    <property type="match status" value="1"/>
</dbReference>
<organism evidence="7 8">
    <name type="scientific">Phocoenobacter skyensis</name>
    <dbReference type="NCBI Taxonomy" id="97481"/>
    <lineage>
        <taxon>Bacteria</taxon>
        <taxon>Pseudomonadati</taxon>
        <taxon>Pseudomonadota</taxon>
        <taxon>Gammaproteobacteria</taxon>
        <taxon>Pasteurellales</taxon>
        <taxon>Pasteurellaceae</taxon>
        <taxon>Phocoenobacter</taxon>
    </lineage>
</organism>
<dbReference type="STRING" id="97481.SAMN05444853_12911"/>
<dbReference type="EMBL" id="JASAVS010000030">
    <property type="protein sequence ID" value="MDP8086317.1"/>
    <property type="molecule type" value="Genomic_DNA"/>
</dbReference>
<name>A0A1H7ZRE2_9PAST</name>
<evidence type="ECO:0000313" key="7">
    <source>
        <dbReference type="EMBL" id="SEM61212.1"/>
    </source>
</evidence>
<reference evidence="7" key="2">
    <citation type="submission" date="2016-10" db="EMBL/GenBank/DDBJ databases">
        <authorList>
            <person name="de Groot N.N."/>
        </authorList>
    </citation>
    <scope>NUCLEOTIDE SEQUENCE [LARGE SCALE GENOMIC DNA]</scope>
    <source>
        <strain evidence="7">DSM 24204</strain>
    </source>
</reference>
<keyword evidence="2" id="KW-0479">Metal-binding</keyword>
<dbReference type="PROSITE" id="PS01228">
    <property type="entry name" value="COF_1"/>
    <property type="match status" value="1"/>
</dbReference>
<evidence type="ECO:0000256" key="2">
    <source>
        <dbReference type="ARBA" id="ARBA00022723"/>
    </source>
</evidence>
<reference evidence="6 9" key="3">
    <citation type="journal article" date="2023" name="Front. Microbiol.">
        <title>Phylogeography and host specificity of Pasteurellaceae pathogenic to sea-farmed fish in the north-east Atlantic.</title>
        <authorList>
            <person name="Gulla S."/>
            <person name="Colquhoun D.J."/>
            <person name="Olsen A.B."/>
            <person name="Spilsberg B."/>
            <person name="Lagesen K."/>
            <person name="Aakesson C.P."/>
            <person name="Strom S."/>
            <person name="Manji F."/>
            <person name="Birkbeck T.H."/>
            <person name="Nilsen H.K."/>
        </authorList>
    </citation>
    <scope>NUCLEOTIDE SEQUENCE [LARGE SCALE GENOMIC DNA]</scope>
    <source>
        <strain evidence="6 9">VIO11850</strain>
    </source>
</reference>
<dbReference type="Gene3D" id="3.40.50.1000">
    <property type="entry name" value="HAD superfamily/HAD-like"/>
    <property type="match status" value="1"/>
</dbReference>
<evidence type="ECO:0000313" key="9">
    <source>
        <dbReference type="Proteomes" id="UP001224812"/>
    </source>
</evidence>
<sequence length="273" mass="30290">MLDSLPFRAIVSDLDGTLLNAHHKIGDFTIETLEKLAQKGVDIFLATGRNYPDVKHIISKINLDDAMLITSNGARTNKLSGEVLSNNFLPENIALELMNVSFDDTKICVNSYQGEDWFINKDIPELKSFHIESGYSYQVVNFTKHHGRQTEKVCYIAKNPDDLAALEKSIIGKYGSTLQITRSMPHCLEVMAQGVCKANALQELVKLKGYTLDDCIAFGDGLNDFEMLAGVGEGCIMGNADPKLKEKLPNNKVIGFNEDEAVAHYLKSLFNIK</sequence>
<dbReference type="InterPro" id="IPR023214">
    <property type="entry name" value="HAD_sf"/>
</dbReference>
<dbReference type="Proteomes" id="UP000198883">
    <property type="component" value="Unassembled WGS sequence"/>
</dbReference>
<dbReference type="EMBL" id="FOBN01000029">
    <property type="protein sequence ID" value="SEM61212.1"/>
    <property type="molecule type" value="Genomic_DNA"/>
</dbReference>
<dbReference type="InterPro" id="IPR006379">
    <property type="entry name" value="HAD-SF_hydro_IIB"/>
</dbReference>
<dbReference type="PROSITE" id="PS01229">
    <property type="entry name" value="COF_2"/>
    <property type="match status" value="1"/>
</dbReference>
<dbReference type="GO" id="GO:0016791">
    <property type="term" value="F:phosphatase activity"/>
    <property type="evidence" value="ECO:0007669"/>
    <property type="project" value="UniProtKB-ARBA"/>
</dbReference>
<evidence type="ECO:0000313" key="6">
    <source>
        <dbReference type="EMBL" id="MDP8086317.1"/>
    </source>
</evidence>
<dbReference type="Gene3D" id="3.30.1240.10">
    <property type="match status" value="1"/>
</dbReference>
<dbReference type="AlphaFoldDB" id="A0A1H7ZRE2"/>
<dbReference type="NCBIfam" id="TIGR01484">
    <property type="entry name" value="HAD-SF-IIB"/>
    <property type="match status" value="1"/>
</dbReference>
<keyword evidence="3 6" id="KW-0378">Hydrolase</keyword>
<keyword evidence="4" id="KW-0460">Magnesium</keyword>
<evidence type="ECO:0000256" key="4">
    <source>
        <dbReference type="ARBA" id="ARBA00022842"/>
    </source>
</evidence>
<dbReference type="PANTHER" id="PTHR47267:SF4">
    <property type="entry name" value="PYRIDOXAL PHOSPHATE PHOSPHATASE YIGL"/>
    <property type="match status" value="1"/>
</dbReference>
<accession>A0A1H7ZRE2</accession>
<dbReference type="SUPFAM" id="SSF56784">
    <property type="entry name" value="HAD-like"/>
    <property type="match status" value="1"/>
</dbReference>
<dbReference type="SFLD" id="SFLDG01140">
    <property type="entry name" value="C2.B:_Phosphomannomutase_and_P"/>
    <property type="match status" value="1"/>
</dbReference>
<keyword evidence="9" id="KW-1185">Reference proteome</keyword>
<dbReference type="GO" id="GO:0000287">
    <property type="term" value="F:magnesium ion binding"/>
    <property type="evidence" value="ECO:0007669"/>
    <property type="project" value="UniProtKB-ARBA"/>
</dbReference>
<dbReference type="InterPro" id="IPR036412">
    <property type="entry name" value="HAD-like_sf"/>
</dbReference>
<dbReference type="RefSeq" id="WP_090923185.1">
    <property type="nucleotide sequence ID" value="NZ_CP016180.1"/>
</dbReference>
<dbReference type="Proteomes" id="UP001224812">
    <property type="component" value="Unassembled WGS sequence"/>
</dbReference>
<comment type="cofactor">
    <cofactor evidence="1">
        <name>Mg(2+)</name>
        <dbReference type="ChEBI" id="CHEBI:18420"/>
    </cofactor>
</comment>
<dbReference type="Pfam" id="PF08282">
    <property type="entry name" value="Hydrolase_3"/>
    <property type="match status" value="1"/>
</dbReference>
<evidence type="ECO:0000256" key="5">
    <source>
        <dbReference type="ARBA" id="ARBA00034778"/>
    </source>
</evidence>
<evidence type="ECO:0000256" key="1">
    <source>
        <dbReference type="ARBA" id="ARBA00001946"/>
    </source>
</evidence>
<reference evidence="8" key="1">
    <citation type="submission" date="2016-10" db="EMBL/GenBank/DDBJ databases">
        <authorList>
            <person name="Varghese N."/>
            <person name="Submissions S."/>
        </authorList>
    </citation>
    <scope>NUCLEOTIDE SEQUENCE [LARGE SCALE GENOMIC DNA]</scope>
    <source>
        <strain evidence="8">DSM 24204</strain>
    </source>
</reference>
<proteinExistence type="inferred from homology"/>
<dbReference type="OrthoDB" id="5498330at2"/>
<protein>
    <submittedName>
        <fullName evidence="6">Cof-type HAD-IIB family hydrolase</fullName>
    </submittedName>
</protein>
<dbReference type="GeneID" id="83545072"/>
<evidence type="ECO:0000256" key="3">
    <source>
        <dbReference type="ARBA" id="ARBA00022801"/>
    </source>
</evidence>
<dbReference type="SFLD" id="SFLDS00003">
    <property type="entry name" value="Haloacid_Dehalogenase"/>
    <property type="match status" value="1"/>
</dbReference>
<gene>
    <name evidence="6" type="ORF">QJT92_10350</name>
    <name evidence="7" type="ORF">SAMN05444853_12911</name>
</gene>